<dbReference type="EMBL" id="CYRY02047325">
    <property type="protein sequence ID" value="VCX43312.1"/>
    <property type="molecule type" value="Genomic_DNA"/>
</dbReference>
<dbReference type="Proteomes" id="UP000269945">
    <property type="component" value="Unassembled WGS sequence"/>
</dbReference>
<sequence length="90" mass="9973">GAHTWLGVKCLQPRRLFQLDLLRKIPYGTRPLHPPQVRTLGAPSPSSPGPLGRGQAHLTCHLGLSNTEDVGPVLECFDKERICDSQDHVW</sequence>
<feature type="non-terminal residue" evidence="2">
    <location>
        <position position="1"/>
    </location>
</feature>
<evidence type="ECO:0000256" key="1">
    <source>
        <dbReference type="SAM" id="MobiDB-lite"/>
    </source>
</evidence>
<keyword evidence="3" id="KW-1185">Reference proteome</keyword>
<organism evidence="2 3">
    <name type="scientific">Gulo gulo</name>
    <name type="common">Wolverine</name>
    <name type="synonym">Gluton</name>
    <dbReference type="NCBI Taxonomy" id="48420"/>
    <lineage>
        <taxon>Eukaryota</taxon>
        <taxon>Metazoa</taxon>
        <taxon>Chordata</taxon>
        <taxon>Craniata</taxon>
        <taxon>Vertebrata</taxon>
        <taxon>Euteleostomi</taxon>
        <taxon>Mammalia</taxon>
        <taxon>Eutheria</taxon>
        <taxon>Laurasiatheria</taxon>
        <taxon>Carnivora</taxon>
        <taxon>Caniformia</taxon>
        <taxon>Musteloidea</taxon>
        <taxon>Mustelidae</taxon>
        <taxon>Guloninae</taxon>
        <taxon>Gulo</taxon>
    </lineage>
</organism>
<feature type="non-terminal residue" evidence="2">
    <location>
        <position position="90"/>
    </location>
</feature>
<name>A0A9X9MDZ5_GULGU</name>
<evidence type="ECO:0000313" key="2">
    <source>
        <dbReference type="EMBL" id="VCX43312.1"/>
    </source>
</evidence>
<dbReference type="AlphaFoldDB" id="A0A9X9MDZ5"/>
<reference evidence="2 3" key="1">
    <citation type="submission" date="2018-10" db="EMBL/GenBank/DDBJ databases">
        <authorList>
            <person name="Ekblom R."/>
            <person name="Jareborg N."/>
        </authorList>
    </citation>
    <scope>NUCLEOTIDE SEQUENCE [LARGE SCALE GENOMIC DNA]</scope>
    <source>
        <tissue evidence="2">Muscle</tissue>
    </source>
</reference>
<gene>
    <name evidence="2" type="ORF">BN2614_LOCUS6</name>
</gene>
<evidence type="ECO:0000313" key="3">
    <source>
        <dbReference type="Proteomes" id="UP000269945"/>
    </source>
</evidence>
<comment type="caution">
    <text evidence="2">The sequence shown here is derived from an EMBL/GenBank/DDBJ whole genome shotgun (WGS) entry which is preliminary data.</text>
</comment>
<proteinExistence type="predicted"/>
<feature type="compositionally biased region" description="Low complexity" evidence="1">
    <location>
        <begin position="41"/>
        <end position="53"/>
    </location>
</feature>
<feature type="region of interest" description="Disordered" evidence="1">
    <location>
        <begin position="32"/>
        <end position="53"/>
    </location>
</feature>
<protein>
    <submittedName>
        <fullName evidence="2">Uncharacterized protein</fullName>
    </submittedName>
</protein>
<accession>A0A9X9MDZ5</accession>